<dbReference type="FunFam" id="3.30.2410.10:FF:000008">
    <property type="entry name" value="Putative E3 ubiquitin-protein ligase UBR5"/>
    <property type="match status" value="1"/>
</dbReference>
<dbReference type="GO" id="GO:0005634">
    <property type="term" value="C:nucleus"/>
    <property type="evidence" value="ECO:0007669"/>
    <property type="project" value="TreeGrafter"/>
</dbReference>
<feature type="region of interest" description="Disordered" evidence="6">
    <location>
        <begin position="1483"/>
        <end position="1950"/>
    </location>
</feature>
<dbReference type="PROSITE" id="PS50237">
    <property type="entry name" value="HECT"/>
    <property type="match status" value="1"/>
</dbReference>
<feature type="domain" description="UBA" evidence="7">
    <location>
        <begin position="175"/>
        <end position="217"/>
    </location>
</feature>
<evidence type="ECO:0000313" key="12">
    <source>
        <dbReference type="WBParaSite" id="ASIM_0001235201-mRNA-1"/>
    </source>
</evidence>
<feature type="compositionally biased region" description="Low complexity" evidence="6">
    <location>
        <begin position="1870"/>
        <end position="1890"/>
    </location>
</feature>
<reference evidence="12" key="1">
    <citation type="submission" date="2016-04" db="UniProtKB">
        <authorList>
            <consortium name="WormBaseParasite"/>
        </authorList>
    </citation>
    <scope>IDENTIFICATION</scope>
</reference>
<reference evidence="10 11" key="2">
    <citation type="submission" date="2018-11" db="EMBL/GenBank/DDBJ databases">
        <authorList>
            <consortium name="Pathogen Informatics"/>
        </authorList>
    </citation>
    <scope>NUCLEOTIDE SEQUENCE [LARGE SCALE GENOMIC DNA]</scope>
</reference>
<dbReference type="GO" id="GO:0005737">
    <property type="term" value="C:cytoplasm"/>
    <property type="evidence" value="ECO:0007669"/>
    <property type="project" value="TreeGrafter"/>
</dbReference>
<feature type="compositionally biased region" description="Polar residues" evidence="6">
    <location>
        <begin position="2598"/>
        <end position="2611"/>
    </location>
</feature>
<keyword evidence="4" id="KW-0862">Zinc</keyword>
<dbReference type="SUPFAM" id="SSF63570">
    <property type="entry name" value="PABC (PABP) domain"/>
    <property type="match status" value="1"/>
</dbReference>
<dbReference type="FunFam" id="1.10.8.10:FF:000009">
    <property type="entry name" value="Putative E3 ubiquitin-protein ligase UBR5"/>
    <property type="match status" value="1"/>
</dbReference>
<feature type="region of interest" description="Disordered" evidence="6">
    <location>
        <begin position="531"/>
        <end position="581"/>
    </location>
</feature>
<dbReference type="InterPro" id="IPR024725">
    <property type="entry name" value="UBR5_UBA"/>
</dbReference>
<evidence type="ECO:0000256" key="3">
    <source>
        <dbReference type="ARBA" id="ARBA00022786"/>
    </source>
</evidence>
<evidence type="ECO:0000313" key="10">
    <source>
        <dbReference type="EMBL" id="VDK45893.1"/>
    </source>
</evidence>
<dbReference type="InterPro" id="IPR035983">
    <property type="entry name" value="Hect_E3_ubiquitin_ligase"/>
</dbReference>
<feature type="compositionally biased region" description="Polar residues" evidence="6">
    <location>
        <begin position="1727"/>
        <end position="1739"/>
    </location>
</feature>
<feature type="region of interest" description="Disordered" evidence="6">
    <location>
        <begin position="81"/>
        <end position="136"/>
    </location>
</feature>
<feature type="domain" description="HECT" evidence="8">
    <location>
        <begin position="2812"/>
        <end position="3098"/>
    </location>
</feature>
<dbReference type="GO" id="GO:0034450">
    <property type="term" value="F:ubiquitin-ubiquitin ligase activity"/>
    <property type="evidence" value="ECO:0007669"/>
    <property type="project" value="TreeGrafter"/>
</dbReference>
<dbReference type="EMBL" id="UYRR01031105">
    <property type="protein sequence ID" value="VDK45893.1"/>
    <property type="molecule type" value="Genomic_DNA"/>
</dbReference>
<feature type="compositionally biased region" description="Acidic residues" evidence="6">
    <location>
        <begin position="1574"/>
        <end position="1603"/>
    </location>
</feature>
<dbReference type="Proteomes" id="UP000267096">
    <property type="component" value="Unassembled WGS sequence"/>
</dbReference>
<dbReference type="GO" id="GO:0003723">
    <property type="term" value="F:RNA binding"/>
    <property type="evidence" value="ECO:0007669"/>
    <property type="project" value="InterPro"/>
</dbReference>
<feature type="active site" description="Glycyl thioester intermediate" evidence="5">
    <location>
        <position position="3067"/>
    </location>
</feature>
<evidence type="ECO:0000259" key="9">
    <source>
        <dbReference type="PROSITE" id="PS51309"/>
    </source>
</evidence>
<dbReference type="WBParaSite" id="ASIM_0001235201-mRNA-1">
    <property type="protein sequence ID" value="ASIM_0001235201-mRNA-1"/>
    <property type="gene ID" value="ASIM_0001235201"/>
</dbReference>
<feature type="compositionally biased region" description="Gly residues" evidence="6">
    <location>
        <begin position="86"/>
        <end position="95"/>
    </location>
</feature>
<dbReference type="GO" id="GO:0043130">
    <property type="term" value="F:ubiquitin binding"/>
    <property type="evidence" value="ECO:0007669"/>
    <property type="project" value="InterPro"/>
</dbReference>
<dbReference type="SUPFAM" id="SSF56204">
    <property type="entry name" value="Hect, E3 ligase catalytic domain"/>
    <property type="match status" value="1"/>
</dbReference>
<dbReference type="InterPro" id="IPR003126">
    <property type="entry name" value="Znf_UBR"/>
</dbReference>
<feature type="compositionally biased region" description="Acidic residues" evidence="6">
    <location>
        <begin position="1613"/>
        <end position="1625"/>
    </location>
</feature>
<evidence type="ECO:0000259" key="7">
    <source>
        <dbReference type="PROSITE" id="PS50030"/>
    </source>
</evidence>
<feature type="domain" description="PABC" evidence="9">
    <location>
        <begin position="2669"/>
        <end position="2746"/>
    </location>
</feature>
<dbReference type="PANTHER" id="PTHR46276">
    <property type="entry name" value="E3 UBIQUITIN-PROTEIN LIGASE UBR5"/>
    <property type="match status" value="1"/>
</dbReference>
<dbReference type="GO" id="GO:0090263">
    <property type="term" value="P:positive regulation of canonical Wnt signaling pathway"/>
    <property type="evidence" value="ECO:0007669"/>
    <property type="project" value="TreeGrafter"/>
</dbReference>
<feature type="compositionally biased region" description="Basic and acidic residues" evidence="6">
    <location>
        <begin position="1563"/>
        <end position="1573"/>
    </location>
</feature>
<sequence length="3098" mass="340124">MDDQKQLFVFAQPLPGNDQSLLERVKTAASSRNRYGAVTTYALSEIEASNIIQMVVGPSHIAFLFKNGRVARLGYHLTVNKDESGAGTGGGGGSSGTDDKSSSGSGAVGLGAAANSSGTSTAGSESATNTSSANSALNRTAKIRRVMLTSRRSATLGERAGVIVDRTRPLVPLSAIPEDLIAQAQVVLQGKSRDVIVRELQRTNLNVNEAVNNLLSRDDEDGDEMDEGSESYLPEELLSLLDAGLRSDVRGTAVIDHDAFYAATGNGFDYVVARDIARRKADRGEKKNDKSKEPTSDGTNAVIKVYDRLQYWNDDDDKLPYGVTKFTKIVSMHSELIALADDGFIYGWSWKSSNGTVAQHPFAKAILANGFNGEKIVDIVTCAYRACILTSANRVASFMDAGACGKRVSKLLMMPLSDVPDGEKAVALYACPMFSLVRTLNNNFYWWGIYPFNERRKLWERVRSRSRRHVTFDVSEITEGCEVRTKSHPIYMAGSIAISFVSGVPMIGTLMESAWTLAELCRFRVQTPSQYDESSTREKHSGDDQQNESEARQAFSSASCSSHKKSILNQNGKRPREESVTPTFRETAWALNDVIFIHEENSQDTAIVKIVDGAYCGIVYKSASDANSKLDAGGTNQLVELAKIRLMRKDDLVIVSPSNRTSRSPDNFQMHLTKIQLPNWLSARKLHSVTVDNTGVRMLVEKRGRMHLIRVSVFGKLLTDHLLPMNSVALSGVPQLTPQLINYGDESLTVIRDGNGSIIPMCRDAVGGFREPVYLGFASIRHSAIGLRPIEQGSDATSFGMSTPSNAATGSSRQSNRTAIIAALIAPSPTSVHPAIPSLIQTILYCDSKAVECVLDALRKESVDVIMSEVVYARCDGNRNVIHTAVMNAFSLTNRDDEDTDDASTQQQVEMNAAEQTRASYDQRWQRILRRRGTESSNEQLLLRELMNPIRRSGHEVSSVEDVLADIAKSFEDSKKQPPLFFDDNSMPILATPVSEPKQRQTNAIEIVKTLCRHPTTVTYLHDLLTTKDIHGHTPFMCAINVRAYSAAYFIWTAIENLHKEVLTTTTLQSGKKAVNADSIINATVFPVGSKPDDSPLFVLCDIFECKTCGLIGTLCCCTECAFTCHRNHDCKLKRTSPTAYCDCWEKCSCKALVVGNRARREKLLETLLHGTDLINQVNARGEHLMLFLARTVGRQLVEQEHYQRRGNSNKPKTQPSSDGVTPEHDLEPPKFARTAFMKLLTDWRSVKSVIMIGVKKQQKDTLMLEEVYQLNQQSGTSHLDKFVFTLLAKCTESHIDSLLNTLITESNKKDSDEEKRDPDVDFIIARFIRSVIRLFAILTLLSPVAAGVAAAATSGTVFAPIINNGAPQRRSLASGFHAVSFSGLLSLVRTSSGRDSSAVKQAKKKSVTNFVLKCRRVFQTLICYSINELCNMADALIAPVRRGILKPTALVQQTNSSVDCLEMIEHYLAGEVDLSSLSTSRFDDFTSSKPASKRRRQSSRRDTDRQVDDESHSSTTASTGGGTLSALINVVDSDNSSDYESDDVASARHPVSQGSSVDAVDDEQRPKRYRGDYEDEELLSMSGDEDEDEGEDGGDDDDESMDDSVSTPPERGDDENEDGEETDGDAARDGMGSGRAERDRDDDEEEDIFNVADEEEREEDGEEADGDAERQPDAFSASNQDPYAFRVSTRSQRRNSRSASRSSNVTMSNAPSNANEPSSNNERDNSLSNTDTANGSSRTRGEGSSDTSGHDSATDVARSDATTGSNNNNEANTDRSAEVSEDDRGSGDGDTSRQSAMRVLFTTDSGGDSGTTRSRAASRRAAMRRNATLEDIHIAAPPTPPSERDASSARTSGVTSGRNNTLPLTWAMRRISSSNGGSSRNLESSSINRDSAADRDRNGDNLNENDHHRRFVNSNSPSNGRSNTNNSSAAAASSQHLGDAINGEDDCQSSVNKTSQQLAMSFSIITRLVVDLMPLLVDYREYSKSSYSHIPKMLELNDVIVAALRHEIGERFNATWRWMESVLDRTEAQLRFGNALMWSPAGAMIVNDDRKSSSSRKDDVRRRAPAIYSAALRADYTTARQLPRGESSSKKSDEESYQMVARSDLFGYILALMRSNAAENGDDVPIIEFNALKALAFVADAYLSFVDMIEKVDFTLEQMHSDDGDASASSNQTVDMFEDQPMACFILLFDWYSWKAVFRECEPTTSASPKAERHFFQRSNSLLYPGITAARNHHAFEHKCSDCLTLAEQPQLLRAGLEKEHMFGLPVEQRSAQDHERCAREHGVEHPAHQGLAAPWSSFKELMPSQTQSGSMGSREAATASTAAVPGRPNVIVHSKSIGAGETSSSAVVPPKARRRTSSSAAQARTTAPTQSHSQPQPPYGFTGIKLESLMSALHERNQSQLHKSLARWKHTLSLMAKAYYKQLLGGCGDESSASILLTEMVGFSIREAQFRKRMEKFKAAQTKDLIFEVERDKHELVAQTIRQLNMHYTRRTANSAAASSQTQSTGSAGGSGIVGRGGVRLLSFWNGLSTTQSSAGNADVNNNPPLACHKVKVTFKDEPGEGSGVARSFYSAVADAFLTMQTLPDEHHVLTAFGAPSSSDNTPQSNNRGPWTRSGIRERSAVLLGNLSISGRRRGRYMLSVNSQPYFSAQQPQLNESASHPDGFELIRYPTDGLAPLTLREPDRETLGERLLARVRAIRPTLCNKITGMLLDLQPHQLITILASEDLLRGHVDEAADMLLAAGLGNNSRSGDTNTTSGLGLNLEHSADVGVADSSMNKAASTPNLQGMSTTTGPDDDTLPLFYRASKCGYYTPIAGKNTAHRLNAFRNVGRMIGICLLQMEIFPLHVCRHVLKFVLGRPINWFDLAFYDPILFESMRTLVFNEGAFTRPDQINDLMLNFEVALPIEEGGGVVELVRGGSQIAVTHENVVEYIYRFVEMRLLGNHLKALEAIKQGVYDVIPFGSLTNMTSEDLRLLLCGTQEVSMTLMQSYTSFTDESSAAPDVLQRFKGWFWSVCGKLNSQEKQDLVFFWTGSPSLPSSEEGFQPLPTVLVRPADDQHLPTANTCISRLYLPLYSSKKVLRSKLLMAIKAKNFGFV</sequence>
<feature type="compositionally biased region" description="Low complexity" evidence="6">
    <location>
        <begin position="102"/>
        <end position="136"/>
    </location>
</feature>
<dbReference type="PROSITE" id="PS50030">
    <property type="entry name" value="UBA"/>
    <property type="match status" value="1"/>
</dbReference>
<dbReference type="InterPro" id="IPR000569">
    <property type="entry name" value="HECT_dom"/>
</dbReference>
<dbReference type="InterPro" id="IPR009091">
    <property type="entry name" value="RCC1/BLIP-II"/>
</dbReference>
<feature type="compositionally biased region" description="Low complexity" evidence="6">
    <location>
        <begin position="2497"/>
        <end position="2508"/>
    </location>
</feature>
<dbReference type="SUPFAM" id="SSF50985">
    <property type="entry name" value="RCC1/BLIP-II"/>
    <property type="match status" value="1"/>
</dbReference>
<feature type="compositionally biased region" description="Basic and acidic residues" evidence="6">
    <location>
        <begin position="1500"/>
        <end position="1513"/>
    </location>
</feature>
<evidence type="ECO:0000256" key="2">
    <source>
        <dbReference type="ARBA" id="ARBA00022771"/>
    </source>
</evidence>
<feature type="compositionally biased region" description="Basic and acidic residues" evidence="6">
    <location>
        <begin position="1892"/>
        <end position="1908"/>
    </location>
</feature>
<evidence type="ECO:0000256" key="6">
    <source>
        <dbReference type="SAM" id="MobiDB-lite"/>
    </source>
</evidence>
<feature type="region of interest" description="Disordered" evidence="6">
    <location>
        <begin position="2304"/>
        <end position="2383"/>
    </location>
</feature>
<dbReference type="InterPro" id="IPR002004">
    <property type="entry name" value="PABP_HYD_C"/>
</dbReference>
<dbReference type="PANTHER" id="PTHR46276:SF1">
    <property type="entry name" value="E3 UBIQUITIN-PROTEIN LIGASE UBR5"/>
    <property type="match status" value="1"/>
</dbReference>
<feature type="compositionally biased region" description="Basic and acidic residues" evidence="6">
    <location>
        <begin position="1773"/>
        <end position="1792"/>
    </location>
</feature>
<feature type="compositionally biased region" description="Basic and acidic residues" evidence="6">
    <location>
        <begin position="1740"/>
        <end position="1754"/>
    </location>
</feature>
<dbReference type="PROSITE" id="PS51309">
    <property type="entry name" value="PABC"/>
    <property type="match status" value="1"/>
</dbReference>
<evidence type="ECO:0000313" key="11">
    <source>
        <dbReference type="Proteomes" id="UP000267096"/>
    </source>
</evidence>
<dbReference type="Pfam" id="PF00632">
    <property type="entry name" value="HECT"/>
    <property type="match status" value="1"/>
</dbReference>
<dbReference type="InterPro" id="IPR015940">
    <property type="entry name" value="UBA"/>
</dbReference>
<feature type="region of interest" description="Disordered" evidence="6">
    <location>
        <begin position="1202"/>
        <end position="1228"/>
    </location>
</feature>
<feature type="compositionally biased region" description="Polar residues" evidence="6">
    <location>
        <begin position="1206"/>
        <end position="1220"/>
    </location>
</feature>
<organism evidence="12">
    <name type="scientific">Anisakis simplex</name>
    <name type="common">Herring worm</name>
    <dbReference type="NCBI Taxonomy" id="6269"/>
    <lineage>
        <taxon>Eukaryota</taxon>
        <taxon>Metazoa</taxon>
        <taxon>Ecdysozoa</taxon>
        <taxon>Nematoda</taxon>
        <taxon>Chromadorea</taxon>
        <taxon>Rhabditida</taxon>
        <taxon>Spirurina</taxon>
        <taxon>Ascaridomorpha</taxon>
        <taxon>Ascaridoidea</taxon>
        <taxon>Anisakidae</taxon>
        <taxon>Anisakis</taxon>
        <taxon>Anisakis simplex complex</taxon>
    </lineage>
</organism>
<evidence type="ECO:0000256" key="5">
    <source>
        <dbReference type="PROSITE-ProRule" id="PRU00104"/>
    </source>
</evidence>
<dbReference type="GO" id="GO:0000209">
    <property type="term" value="P:protein polyubiquitination"/>
    <property type="evidence" value="ECO:0007669"/>
    <property type="project" value="TreeGrafter"/>
</dbReference>
<feature type="compositionally biased region" description="Low complexity" evidence="6">
    <location>
        <begin position="1803"/>
        <end position="1816"/>
    </location>
</feature>
<evidence type="ECO:0000259" key="8">
    <source>
        <dbReference type="PROSITE" id="PS50237"/>
    </source>
</evidence>
<dbReference type="Pfam" id="PF00658">
    <property type="entry name" value="MLLE"/>
    <property type="match status" value="1"/>
</dbReference>
<gene>
    <name evidence="10" type="ORF">ASIM_LOCUS11818</name>
</gene>
<evidence type="ECO:0000256" key="4">
    <source>
        <dbReference type="ARBA" id="ARBA00022833"/>
    </source>
</evidence>
<feature type="compositionally biased region" description="Low complexity" evidence="6">
    <location>
        <begin position="1914"/>
        <end position="1935"/>
    </location>
</feature>
<dbReference type="Gene3D" id="1.10.1900.10">
    <property type="entry name" value="c-terminal domain of poly(a) binding protein"/>
    <property type="match status" value="1"/>
</dbReference>
<keyword evidence="11" id="KW-1185">Reference proteome</keyword>
<feature type="compositionally biased region" description="Acidic residues" evidence="6">
    <location>
        <begin position="1641"/>
        <end position="1667"/>
    </location>
</feature>
<name>A0A0M3JVT6_ANISI</name>
<dbReference type="OrthoDB" id="5806595at2759"/>
<dbReference type="SMART" id="SM00517">
    <property type="entry name" value="PolyA"/>
    <property type="match status" value="1"/>
</dbReference>
<feature type="compositionally biased region" description="Basic and acidic residues" evidence="6">
    <location>
        <begin position="534"/>
        <end position="543"/>
    </location>
</feature>
<dbReference type="GO" id="GO:0008270">
    <property type="term" value="F:zinc ion binding"/>
    <property type="evidence" value="ECO:0007669"/>
    <property type="project" value="UniProtKB-KW"/>
</dbReference>
<dbReference type="Gene3D" id="3.30.2160.10">
    <property type="entry name" value="Hect, E3 ligase catalytic domain"/>
    <property type="match status" value="1"/>
</dbReference>
<feature type="compositionally biased region" description="Low complexity" evidence="6">
    <location>
        <begin position="1698"/>
        <end position="1721"/>
    </location>
</feature>
<dbReference type="SMART" id="SM00396">
    <property type="entry name" value="ZnF_UBR1"/>
    <property type="match status" value="1"/>
</dbReference>
<feature type="compositionally biased region" description="Low complexity" evidence="6">
    <location>
        <begin position="1514"/>
        <end position="1535"/>
    </location>
</feature>
<keyword evidence="3 5" id="KW-0833">Ubl conjugation pathway</keyword>
<dbReference type="Gene3D" id="1.10.8.10">
    <property type="entry name" value="DNA helicase RuvA subunit, C-terminal domain"/>
    <property type="match status" value="1"/>
</dbReference>
<dbReference type="CDD" id="cd14423">
    <property type="entry name" value="CUE_UBR5"/>
    <property type="match status" value="1"/>
</dbReference>
<feature type="compositionally biased region" description="Polar residues" evidence="6">
    <location>
        <begin position="1849"/>
        <end position="1864"/>
    </location>
</feature>
<feature type="compositionally biased region" description="Polar residues" evidence="6">
    <location>
        <begin position="1761"/>
        <end position="1772"/>
    </location>
</feature>
<dbReference type="Pfam" id="PF11547">
    <property type="entry name" value="E3_UbLigase_EDD"/>
    <property type="match status" value="1"/>
</dbReference>
<accession>A0A0M3JVT6</accession>
<feature type="region of interest" description="Disordered" evidence="6">
    <location>
        <begin position="2596"/>
        <end position="2616"/>
    </location>
</feature>
<proteinExistence type="predicted"/>
<dbReference type="SMART" id="SM00119">
    <property type="entry name" value="HECTc"/>
    <property type="match status" value="1"/>
</dbReference>
<dbReference type="Gene3D" id="3.30.2410.10">
    <property type="entry name" value="Hect, E3 ligase catalytic domain"/>
    <property type="match status" value="1"/>
</dbReference>
<feature type="region of interest" description="Disordered" evidence="6">
    <location>
        <begin position="2494"/>
        <end position="2514"/>
    </location>
</feature>
<keyword evidence="2" id="KW-0863">Zinc-finger</keyword>
<dbReference type="Gene3D" id="3.90.1750.10">
    <property type="entry name" value="Hect, E3 ligase catalytic domains"/>
    <property type="match status" value="1"/>
</dbReference>
<feature type="compositionally biased region" description="Low complexity" evidence="6">
    <location>
        <begin position="2359"/>
        <end position="2373"/>
    </location>
</feature>
<protein>
    <submittedName>
        <fullName evidence="12">E3 ubiquitin-protein ligase UBR5 (inferred by orthology to a human protein)</fullName>
    </submittedName>
</protein>
<dbReference type="InterPro" id="IPR036053">
    <property type="entry name" value="PABP-dom"/>
</dbReference>
<keyword evidence="1" id="KW-0479">Metal-binding</keyword>
<evidence type="ECO:0000256" key="1">
    <source>
        <dbReference type="ARBA" id="ARBA00022723"/>
    </source>
</evidence>